<feature type="region of interest" description="Disordered" evidence="1">
    <location>
        <begin position="1"/>
        <end position="37"/>
    </location>
</feature>
<protein>
    <submittedName>
        <fullName evidence="2">Uncharacterized protein</fullName>
    </submittedName>
</protein>
<dbReference type="AlphaFoldDB" id="A0A4Y2WAT1"/>
<dbReference type="Proteomes" id="UP000499080">
    <property type="component" value="Unassembled WGS sequence"/>
</dbReference>
<evidence type="ECO:0000256" key="1">
    <source>
        <dbReference type="SAM" id="MobiDB-lite"/>
    </source>
</evidence>
<gene>
    <name evidence="2" type="ORF">AVEN_30321_1</name>
</gene>
<feature type="compositionally biased region" description="Polar residues" evidence="1">
    <location>
        <begin position="1"/>
        <end position="11"/>
    </location>
</feature>
<comment type="caution">
    <text evidence="2">The sequence shown here is derived from an EMBL/GenBank/DDBJ whole genome shotgun (WGS) entry which is preliminary data.</text>
</comment>
<proteinExistence type="predicted"/>
<sequence>MNAHANDTTGHFSPRRRATVPTPLSAFKTGSPAPLPRENISPLPPFCGFRFCETGLLPLTHDRISDLWLSAPNGKWDRQKIPNISTTPRRTENGTGRKSKHFDHTPPNGKRDRKKIQTFRQHRANSHRILALATVSERRAPNDVERSDRECAA</sequence>
<evidence type="ECO:0000313" key="2">
    <source>
        <dbReference type="EMBL" id="GBO33628.1"/>
    </source>
</evidence>
<keyword evidence="3" id="KW-1185">Reference proteome</keyword>
<name>A0A4Y2WAT1_ARAVE</name>
<feature type="compositionally biased region" description="Polar residues" evidence="1">
    <location>
        <begin position="82"/>
        <end position="96"/>
    </location>
</feature>
<accession>A0A4Y2WAT1</accession>
<reference evidence="2 3" key="1">
    <citation type="journal article" date="2019" name="Sci. Rep.">
        <title>Orb-weaving spider Araneus ventricosus genome elucidates the spidroin gene catalogue.</title>
        <authorList>
            <person name="Kono N."/>
            <person name="Nakamura H."/>
            <person name="Ohtoshi R."/>
            <person name="Moran D.A.P."/>
            <person name="Shinohara A."/>
            <person name="Yoshida Y."/>
            <person name="Fujiwara M."/>
            <person name="Mori M."/>
            <person name="Tomita M."/>
            <person name="Arakawa K."/>
        </authorList>
    </citation>
    <scope>NUCLEOTIDE SEQUENCE [LARGE SCALE GENOMIC DNA]</scope>
</reference>
<dbReference type="EMBL" id="BGPR01057271">
    <property type="protein sequence ID" value="GBO33628.1"/>
    <property type="molecule type" value="Genomic_DNA"/>
</dbReference>
<evidence type="ECO:0000313" key="3">
    <source>
        <dbReference type="Proteomes" id="UP000499080"/>
    </source>
</evidence>
<feature type="region of interest" description="Disordered" evidence="1">
    <location>
        <begin position="75"/>
        <end position="113"/>
    </location>
</feature>
<organism evidence="2 3">
    <name type="scientific">Araneus ventricosus</name>
    <name type="common">Orbweaver spider</name>
    <name type="synonym">Epeira ventricosa</name>
    <dbReference type="NCBI Taxonomy" id="182803"/>
    <lineage>
        <taxon>Eukaryota</taxon>
        <taxon>Metazoa</taxon>
        <taxon>Ecdysozoa</taxon>
        <taxon>Arthropoda</taxon>
        <taxon>Chelicerata</taxon>
        <taxon>Arachnida</taxon>
        <taxon>Araneae</taxon>
        <taxon>Araneomorphae</taxon>
        <taxon>Entelegynae</taxon>
        <taxon>Araneoidea</taxon>
        <taxon>Araneidae</taxon>
        <taxon>Araneus</taxon>
    </lineage>
</organism>